<name>A0A934HS28_9CLOT</name>
<dbReference type="GO" id="GO:0005886">
    <property type="term" value="C:plasma membrane"/>
    <property type="evidence" value="ECO:0007669"/>
    <property type="project" value="UniProtKB-SubCell"/>
</dbReference>
<feature type="domain" description="Histidine kinase" evidence="12">
    <location>
        <begin position="127"/>
        <end position="336"/>
    </location>
</feature>
<keyword evidence="7 13" id="KW-0418">Kinase</keyword>
<evidence type="ECO:0000256" key="10">
    <source>
        <dbReference type="ARBA" id="ARBA00023136"/>
    </source>
</evidence>
<evidence type="ECO:0000256" key="9">
    <source>
        <dbReference type="ARBA" id="ARBA00023012"/>
    </source>
</evidence>
<gene>
    <name evidence="13" type="ORF">I6U51_06035</name>
</gene>
<dbReference type="InterPro" id="IPR036890">
    <property type="entry name" value="HATPase_C_sf"/>
</dbReference>
<dbReference type="PANTHER" id="PTHR45453">
    <property type="entry name" value="PHOSPHATE REGULON SENSOR PROTEIN PHOR"/>
    <property type="match status" value="1"/>
</dbReference>
<proteinExistence type="predicted"/>
<dbReference type="EMBL" id="JAEEGB010000006">
    <property type="protein sequence ID" value="MBI6872268.1"/>
    <property type="molecule type" value="Genomic_DNA"/>
</dbReference>
<dbReference type="PROSITE" id="PS50109">
    <property type="entry name" value="HIS_KIN"/>
    <property type="match status" value="1"/>
</dbReference>
<reference evidence="13" key="1">
    <citation type="submission" date="2020-12" db="EMBL/GenBank/DDBJ databases">
        <title>Clostridium thailandense sp. nov., a novel acetogenic bacterium isolated from peat land soil in Thailand.</title>
        <authorList>
            <person name="Chaikitkaew S."/>
            <person name="Birkeland N.K."/>
        </authorList>
    </citation>
    <scope>NUCLEOTIDE SEQUENCE</scope>
    <source>
        <strain evidence="13">DSM 17425</strain>
    </source>
</reference>
<evidence type="ECO:0000313" key="14">
    <source>
        <dbReference type="Proteomes" id="UP000622687"/>
    </source>
</evidence>
<keyword evidence="14" id="KW-1185">Reference proteome</keyword>
<evidence type="ECO:0000256" key="3">
    <source>
        <dbReference type="ARBA" id="ARBA00012438"/>
    </source>
</evidence>
<evidence type="ECO:0000256" key="2">
    <source>
        <dbReference type="ARBA" id="ARBA00004651"/>
    </source>
</evidence>
<evidence type="ECO:0000256" key="5">
    <source>
        <dbReference type="ARBA" id="ARBA00022679"/>
    </source>
</evidence>
<dbReference type="GO" id="GO:0016036">
    <property type="term" value="P:cellular response to phosphate starvation"/>
    <property type="evidence" value="ECO:0007669"/>
    <property type="project" value="TreeGrafter"/>
</dbReference>
<feature type="transmembrane region" description="Helical" evidence="11">
    <location>
        <begin position="42"/>
        <end position="61"/>
    </location>
</feature>
<dbReference type="Proteomes" id="UP000622687">
    <property type="component" value="Unassembled WGS sequence"/>
</dbReference>
<dbReference type="InterPro" id="IPR003594">
    <property type="entry name" value="HATPase_dom"/>
</dbReference>
<dbReference type="SUPFAM" id="SSF55874">
    <property type="entry name" value="ATPase domain of HSP90 chaperone/DNA topoisomerase II/histidine kinase"/>
    <property type="match status" value="1"/>
</dbReference>
<keyword evidence="4" id="KW-1003">Cell membrane</keyword>
<dbReference type="AlphaFoldDB" id="A0A934HS28"/>
<dbReference type="GO" id="GO:0004721">
    <property type="term" value="F:phosphoprotein phosphatase activity"/>
    <property type="evidence" value="ECO:0007669"/>
    <property type="project" value="TreeGrafter"/>
</dbReference>
<dbReference type="SUPFAM" id="SSF47384">
    <property type="entry name" value="Homodimeric domain of signal transducing histidine kinase"/>
    <property type="match status" value="1"/>
</dbReference>
<comment type="catalytic activity">
    <reaction evidence="1">
        <text>ATP + protein L-histidine = ADP + protein N-phospho-L-histidine.</text>
        <dbReference type="EC" id="2.7.13.3"/>
    </reaction>
</comment>
<dbReference type="Gene3D" id="3.30.565.10">
    <property type="entry name" value="Histidine kinase-like ATPase, C-terminal domain"/>
    <property type="match status" value="1"/>
</dbReference>
<protein>
    <recommendedName>
        <fullName evidence="3">histidine kinase</fullName>
        <ecNumber evidence="3">2.7.13.3</ecNumber>
    </recommendedName>
</protein>
<organism evidence="13 14">
    <name type="scientific">Clostridium aciditolerans</name>
    <dbReference type="NCBI Taxonomy" id="339861"/>
    <lineage>
        <taxon>Bacteria</taxon>
        <taxon>Bacillati</taxon>
        <taxon>Bacillota</taxon>
        <taxon>Clostridia</taxon>
        <taxon>Eubacteriales</taxon>
        <taxon>Clostridiaceae</taxon>
        <taxon>Clostridium</taxon>
    </lineage>
</organism>
<evidence type="ECO:0000256" key="6">
    <source>
        <dbReference type="ARBA" id="ARBA00022692"/>
    </source>
</evidence>
<feature type="transmembrane region" description="Helical" evidence="11">
    <location>
        <begin position="12"/>
        <end position="30"/>
    </location>
</feature>
<sequence length="342" mass="39940">MSLKEYLIDKIKFIIFYVLLMSFISAVVYLDGLVKIRLGNILYINAIGLTLLLLYFLLDYFPMKKYYSTINYIAKNRKEDILTSLPKAKNYEQALWSEIVMSIYREQQQKLDKLYEGKKEGSEFIDSWVHEVKTPIAVSRLIIENSWNKSKNETLNSIEEEIDKIDSCIEQALYYSKIDDFSKDYFVNENNIEKIIKELLKKNAKAFINKKISIELLNLDVNVCTDKKWILFIIDQILSNSLKYTDEKGKITINTETNNKEKVLIIEDNGVGIKEEDLNRVFNKGFTGYNGRKEYKSTGMGLYLAKRLAVKLGHDITIESAYGKYTKVKLHFPKLMDYFNLN</sequence>
<evidence type="ECO:0000313" key="13">
    <source>
        <dbReference type="EMBL" id="MBI6872268.1"/>
    </source>
</evidence>
<comment type="subcellular location">
    <subcellularLocation>
        <location evidence="2">Cell membrane</location>
        <topology evidence="2">Multi-pass membrane protein</topology>
    </subcellularLocation>
</comment>
<accession>A0A934HS28</accession>
<keyword evidence="10 11" id="KW-0472">Membrane</keyword>
<comment type="caution">
    <text evidence="13">The sequence shown here is derived from an EMBL/GenBank/DDBJ whole genome shotgun (WGS) entry which is preliminary data.</text>
</comment>
<keyword evidence="5" id="KW-0808">Transferase</keyword>
<keyword evidence="6 11" id="KW-0812">Transmembrane</keyword>
<evidence type="ECO:0000259" key="12">
    <source>
        <dbReference type="PROSITE" id="PS50109"/>
    </source>
</evidence>
<dbReference type="EC" id="2.7.13.3" evidence="3"/>
<dbReference type="InterPro" id="IPR005467">
    <property type="entry name" value="His_kinase_dom"/>
</dbReference>
<evidence type="ECO:0000256" key="11">
    <source>
        <dbReference type="SAM" id="Phobius"/>
    </source>
</evidence>
<dbReference type="GO" id="GO:0000155">
    <property type="term" value="F:phosphorelay sensor kinase activity"/>
    <property type="evidence" value="ECO:0007669"/>
    <property type="project" value="InterPro"/>
</dbReference>
<keyword evidence="9" id="KW-0902">Two-component regulatory system</keyword>
<dbReference type="RefSeq" id="WP_211141782.1">
    <property type="nucleotide sequence ID" value="NZ_JAEEGB010000006.1"/>
</dbReference>
<dbReference type="CDD" id="cd00082">
    <property type="entry name" value="HisKA"/>
    <property type="match status" value="1"/>
</dbReference>
<dbReference type="InterPro" id="IPR050351">
    <property type="entry name" value="BphY/WalK/GraS-like"/>
</dbReference>
<dbReference type="Pfam" id="PF02518">
    <property type="entry name" value="HATPase_c"/>
    <property type="match status" value="1"/>
</dbReference>
<evidence type="ECO:0000256" key="8">
    <source>
        <dbReference type="ARBA" id="ARBA00022989"/>
    </source>
</evidence>
<dbReference type="Gene3D" id="1.10.287.130">
    <property type="match status" value="1"/>
</dbReference>
<dbReference type="SMART" id="SM00387">
    <property type="entry name" value="HATPase_c"/>
    <property type="match status" value="1"/>
</dbReference>
<evidence type="ECO:0000256" key="7">
    <source>
        <dbReference type="ARBA" id="ARBA00022777"/>
    </source>
</evidence>
<evidence type="ECO:0000256" key="1">
    <source>
        <dbReference type="ARBA" id="ARBA00000085"/>
    </source>
</evidence>
<dbReference type="InterPro" id="IPR036097">
    <property type="entry name" value="HisK_dim/P_sf"/>
</dbReference>
<evidence type="ECO:0000256" key="4">
    <source>
        <dbReference type="ARBA" id="ARBA00022475"/>
    </source>
</evidence>
<dbReference type="PANTHER" id="PTHR45453:SF2">
    <property type="entry name" value="HISTIDINE KINASE"/>
    <property type="match status" value="1"/>
</dbReference>
<dbReference type="InterPro" id="IPR003661">
    <property type="entry name" value="HisK_dim/P_dom"/>
</dbReference>
<keyword evidence="8 11" id="KW-1133">Transmembrane helix</keyword>
<dbReference type="Pfam" id="PF00512">
    <property type="entry name" value="HisKA"/>
    <property type="match status" value="1"/>
</dbReference>